<protein>
    <submittedName>
        <fullName evidence="3">NAD-dependent epimerase/dehydratase family protein</fullName>
    </submittedName>
</protein>
<proteinExistence type="inferred from homology"/>
<comment type="caution">
    <text evidence="3">The sequence shown here is derived from an EMBL/GenBank/DDBJ whole genome shotgun (WGS) entry which is preliminary data.</text>
</comment>
<feature type="non-terminal residue" evidence="3">
    <location>
        <position position="250"/>
    </location>
</feature>
<dbReference type="Proteomes" id="UP000266389">
    <property type="component" value="Unassembled WGS sequence"/>
</dbReference>
<evidence type="ECO:0000256" key="1">
    <source>
        <dbReference type="ARBA" id="ARBA00007637"/>
    </source>
</evidence>
<dbReference type="Gene3D" id="3.40.50.720">
    <property type="entry name" value="NAD(P)-binding Rossmann-like Domain"/>
    <property type="match status" value="1"/>
</dbReference>
<evidence type="ECO:0000313" key="4">
    <source>
        <dbReference type="Proteomes" id="UP000266389"/>
    </source>
</evidence>
<dbReference type="InterPro" id="IPR001509">
    <property type="entry name" value="Epimerase_deHydtase"/>
</dbReference>
<comment type="similarity">
    <text evidence="1">Belongs to the NAD(P)-dependent epimerase/dehydratase family.</text>
</comment>
<dbReference type="EMBL" id="PHFL01000072">
    <property type="protein sequence ID" value="RFM22927.1"/>
    <property type="molecule type" value="Genomic_DNA"/>
</dbReference>
<dbReference type="SUPFAM" id="SSF51735">
    <property type="entry name" value="NAD(P)-binding Rossmann-fold domains"/>
    <property type="match status" value="1"/>
</dbReference>
<dbReference type="AlphaFoldDB" id="A0A395LW57"/>
<dbReference type="Pfam" id="PF01370">
    <property type="entry name" value="Epimerase"/>
    <property type="match status" value="1"/>
</dbReference>
<evidence type="ECO:0000313" key="3">
    <source>
        <dbReference type="EMBL" id="RFM22927.1"/>
    </source>
</evidence>
<reference evidence="3 4" key="1">
    <citation type="journal article" date="2011" name="ISME J.">
        <title>Community ecology of hot spring cyanobacterial mats: predominant populations and their functional potential.</title>
        <authorList>
            <person name="Klatt C.G."/>
            <person name="Wood J.M."/>
            <person name="Rusch D.B."/>
            <person name="Bateson M.M."/>
            <person name="Hamamura N."/>
            <person name="Heidelberg J.F."/>
            <person name="Grossman A.R."/>
            <person name="Bhaya D."/>
            <person name="Cohan F.M."/>
            <person name="Kuhl M."/>
            <person name="Bryant D.A."/>
            <person name="Ward D.M."/>
        </authorList>
    </citation>
    <scope>NUCLEOTIDE SEQUENCE [LARGE SCALE GENOMIC DNA]</scope>
    <source>
        <strain evidence="3">OS</strain>
    </source>
</reference>
<organism evidence="3 4">
    <name type="scientific">Candidatus Thermochlorobacter aerophilus</name>
    <dbReference type="NCBI Taxonomy" id="1868324"/>
    <lineage>
        <taxon>Bacteria</taxon>
        <taxon>Pseudomonadati</taxon>
        <taxon>Chlorobiota</taxon>
        <taxon>Chlorobiia</taxon>
        <taxon>Chlorobiales</taxon>
        <taxon>Candidatus Thermochlorobacteriaceae</taxon>
        <taxon>Candidatus Thermochlorobacter</taxon>
    </lineage>
</organism>
<sequence>MAHLALVTGATGFIGSWIAEHLVEQGYRVRVLTRAQSPKDNLSHLPVEYVIGDYAKPDTLQHAVAGVDYVFHSAALTKARTESEFYAANVTATENLLCAVQAAAPHIKRFVHISTQAAVGPSLAADQPVDETAPCRPLTMYGRTKLQAELVCKKFMQTLPITIVRPSVVYGPRDRDMLEFFKAVKNGLMPKFGFGVKKLLNIVHVRDLVRGIRLAAEHPCAVGETYFISSEQAYTWDQIGLAAKAALGKS</sequence>
<evidence type="ECO:0000259" key="2">
    <source>
        <dbReference type="Pfam" id="PF01370"/>
    </source>
</evidence>
<name>A0A395LW57_9BACT</name>
<accession>A0A395LW57</accession>
<dbReference type="InterPro" id="IPR036291">
    <property type="entry name" value="NAD(P)-bd_dom_sf"/>
</dbReference>
<gene>
    <name evidence="3" type="ORF">D0433_14020</name>
</gene>
<feature type="domain" description="NAD-dependent epimerase/dehydratase" evidence="2">
    <location>
        <begin position="5"/>
        <end position="226"/>
    </location>
</feature>
<dbReference type="PANTHER" id="PTHR43000">
    <property type="entry name" value="DTDP-D-GLUCOSE 4,6-DEHYDRATASE-RELATED"/>
    <property type="match status" value="1"/>
</dbReference>